<dbReference type="InterPro" id="IPR002797">
    <property type="entry name" value="Polysacc_synth"/>
</dbReference>
<name>K1TJF7_9ZZZZ</name>
<dbReference type="Pfam" id="PF01943">
    <property type="entry name" value="Polysacc_synt"/>
    <property type="match status" value="1"/>
</dbReference>
<feature type="non-terminal residue" evidence="7">
    <location>
        <position position="1"/>
    </location>
</feature>
<feature type="transmembrane region" description="Helical" evidence="6">
    <location>
        <begin position="115"/>
        <end position="139"/>
    </location>
</feature>
<comment type="subcellular location">
    <subcellularLocation>
        <location evidence="1">Cell membrane</location>
        <topology evidence="1">Multi-pass membrane protein</topology>
    </subcellularLocation>
</comment>
<keyword evidence="5 6" id="KW-0472">Membrane</keyword>
<dbReference type="GO" id="GO:0005886">
    <property type="term" value="C:plasma membrane"/>
    <property type="evidence" value="ECO:0007669"/>
    <property type="project" value="UniProtKB-SubCell"/>
</dbReference>
<comment type="caution">
    <text evidence="7">The sequence shown here is derived from an EMBL/GenBank/DDBJ whole genome shotgun (WGS) entry which is preliminary data.</text>
</comment>
<evidence type="ECO:0000256" key="4">
    <source>
        <dbReference type="ARBA" id="ARBA00022989"/>
    </source>
</evidence>
<feature type="transmembrane region" description="Helical" evidence="6">
    <location>
        <begin position="53"/>
        <end position="70"/>
    </location>
</feature>
<protein>
    <submittedName>
        <fullName evidence="7">Polysaccharide biosynthesis protein</fullName>
    </submittedName>
</protein>
<feature type="transmembrane region" description="Helical" evidence="6">
    <location>
        <begin position="91"/>
        <end position="109"/>
    </location>
</feature>
<evidence type="ECO:0000256" key="6">
    <source>
        <dbReference type="SAM" id="Phobius"/>
    </source>
</evidence>
<evidence type="ECO:0000256" key="5">
    <source>
        <dbReference type="ARBA" id="ARBA00023136"/>
    </source>
</evidence>
<evidence type="ECO:0000313" key="7">
    <source>
        <dbReference type="EMBL" id="EKC67684.1"/>
    </source>
</evidence>
<sequence>RMISEADTLGRPVQARKIFRVAWLTFAIFGLLLGLVMFLFPTELAGMLNNVRAAQSIWALSPALVLVYLTSTYRGYAQGMSNMKPTTVSQILEVVGKVAVGLVLAWSFTRAGKSLPVASAGAIFGVTAGGAFALIYVAIYYHRHYPEKPVADPDVPDSAGHILVTLLRIS</sequence>
<keyword evidence="2" id="KW-1003">Cell membrane</keyword>
<feature type="non-terminal residue" evidence="7">
    <location>
        <position position="170"/>
    </location>
</feature>
<evidence type="ECO:0000256" key="2">
    <source>
        <dbReference type="ARBA" id="ARBA00022475"/>
    </source>
</evidence>
<feature type="transmembrane region" description="Helical" evidence="6">
    <location>
        <begin position="21"/>
        <end position="41"/>
    </location>
</feature>
<dbReference type="PANTHER" id="PTHR30250">
    <property type="entry name" value="PST FAMILY PREDICTED COLANIC ACID TRANSPORTER"/>
    <property type="match status" value="1"/>
</dbReference>
<dbReference type="PANTHER" id="PTHR30250:SF21">
    <property type="entry name" value="LIPID II FLIPPASE MURJ"/>
    <property type="match status" value="1"/>
</dbReference>
<organism evidence="7">
    <name type="scientific">human gut metagenome</name>
    <dbReference type="NCBI Taxonomy" id="408170"/>
    <lineage>
        <taxon>unclassified sequences</taxon>
        <taxon>metagenomes</taxon>
        <taxon>organismal metagenomes</taxon>
    </lineage>
</organism>
<evidence type="ECO:0000256" key="3">
    <source>
        <dbReference type="ARBA" id="ARBA00022692"/>
    </source>
</evidence>
<evidence type="ECO:0000256" key="1">
    <source>
        <dbReference type="ARBA" id="ARBA00004651"/>
    </source>
</evidence>
<reference evidence="7" key="1">
    <citation type="journal article" date="2013" name="Environ. Microbiol.">
        <title>Microbiota from the distal guts of lean and obese adolescents exhibit partial functional redundancy besides clear differences in community structure.</title>
        <authorList>
            <person name="Ferrer M."/>
            <person name="Ruiz A."/>
            <person name="Lanza F."/>
            <person name="Haange S.B."/>
            <person name="Oberbach A."/>
            <person name="Till H."/>
            <person name="Bargiela R."/>
            <person name="Campoy C."/>
            <person name="Segura M.T."/>
            <person name="Richter M."/>
            <person name="von Bergen M."/>
            <person name="Seifert J."/>
            <person name="Suarez A."/>
        </authorList>
    </citation>
    <scope>NUCLEOTIDE SEQUENCE</scope>
</reference>
<dbReference type="AlphaFoldDB" id="K1TJF7"/>
<gene>
    <name evidence="7" type="ORF">OBE_05323</name>
</gene>
<proteinExistence type="predicted"/>
<dbReference type="EMBL" id="AJWZ01003633">
    <property type="protein sequence ID" value="EKC67684.1"/>
    <property type="molecule type" value="Genomic_DNA"/>
</dbReference>
<keyword evidence="3 6" id="KW-0812">Transmembrane</keyword>
<keyword evidence="4 6" id="KW-1133">Transmembrane helix</keyword>
<dbReference type="InterPro" id="IPR050833">
    <property type="entry name" value="Poly_Biosynth_Transport"/>
</dbReference>
<accession>K1TJF7</accession>